<evidence type="ECO:0000313" key="12">
    <source>
        <dbReference type="Proteomes" id="UP000252893"/>
    </source>
</evidence>
<dbReference type="RefSeq" id="WP_113943744.1">
    <property type="nucleotide sequence ID" value="NZ_JBHEEG010000002.1"/>
</dbReference>
<organism evidence="11 12">
    <name type="scientific">Pseudochrobactrum asaccharolyticum</name>
    <dbReference type="NCBI Taxonomy" id="354351"/>
    <lineage>
        <taxon>Bacteria</taxon>
        <taxon>Pseudomonadati</taxon>
        <taxon>Pseudomonadota</taxon>
        <taxon>Alphaproteobacteria</taxon>
        <taxon>Hyphomicrobiales</taxon>
        <taxon>Brucellaceae</taxon>
        <taxon>Pseudochrobactrum</taxon>
    </lineage>
</organism>
<dbReference type="Proteomes" id="UP000252893">
    <property type="component" value="Unassembled WGS sequence"/>
</dbReference>
<dbReference type="InterPro" id="IPR001240">
    <property type="entry name" value="PRAI_dom"/>
</dbReference>
<evidence type="ECO:0000256" key="8">
    <source>
        <dbReference type="ARBA" id="ARBA00023235"/>
    </source>
</evidence>
<accession>A0A366E5Y3</accession>
<dbReference type="OrthoDB" id="9796196at2"/>
<evidence type="ECO:0000256" key="9">
    <source>
        <dbReference type="HAMAP-Rule" id="MF_00135"/>
    </source>
</evidence>
<evidence type="ECO:0000256" key="1">
    <source>
        <dbReference type="ARBA" id="ARBA00001164"/>
    </source>
</evidence>
<evidence type="ECO:0000259" key="10">
    <source>
        <dbReference type="Pfam" id="PF00697"/>
    </source>
</evidence>
<name>A0A366E5Y3_9HYPH</name>
<comment type="pathway">
    <text evidence="2 9">Amino-acid biosynthesis; L-tryptophan biosynthesis; L-tryptophan from chorismate: step 3/5.</text>
</comment>
<dbReference type="NCBIfam" id="NF002295">
    <property type="entry name" value="PRK01222.1-1"/>
    <property type="match status" value="1"/>
</dbReference>
<keyword evidence="12" id="KW-1185">Reference proteome</keyword>
<dbReference type="InterPro" id="IPR011060">
    <property type="entry name" value="RibuloseP-bd_barrel"/>
</dbReference>
<dbReference type="PANTHER" id="PTHR42894">
    <property type="entry name" value="N-(5'-PHOSPHORIBOSYL)ANTHRANILATE ISOMERASE"/>
    <property type="match status" value="1"/>
</dbReference>
<evidence type="ECO:0000313" key="11">
    <source>
        <dbReference type="EMBL" id="RBO97796.1"/>
    </source>
</evidence>
<comment type="caution">
    <text evidence="11">The sequence shown here is derived from an EMBL/GenBank/DDBJ whole genome shotgun (WGS) entry which is preliminary data.</text>
</comment>
<dbReference type="InterPro" id="IPR044643">
    <property type="entry name" value="TrpF_fam"/>
</dbReference>
<dbReference type="EC" id="5.3.1.24" evidence="3 9"/>
<dbReference type="Pfam" id="PF00697">
    <property type="entry name" value="PRAI"/>
    <property type="match status" value="1"/>
</dbReference>
<keyword evidence="5 9" id="KW-0028">Amino-acid biosynthesis</keyword>
<keyword evidence="6 9" id="KW-0822">Tryptophan biosynthesis</keyword>
<dbReference type="GO" id="GO:0004640">
    <property type="term" value="F:phosphoribosylanthranilate isomerase activity"/>
    <property type="evidence" value="ECO:0007669"/>
    <property type="project" value="UniProtKB-UniRule"/>
</dbReference>
<evidence type="ECO:0000256" key="4">
    <source>
        <dbReference type="ARBA" id="ARBA00022272"/>
    </source>
</evidence>
<dbReference type="CDD" id="cd00405">
    <property type="entry name" value="PRAI"/>
    <property type="match status" value="1"/>
</dbReference>
<evidence type="ECO:0000256" key="3">
    <source>
        <dbReference type="ARBA" id="ARBA00012572"/>
    </source>
</evidence>
<dbReference type="AlphaFoldDB" id="A0A366E5Y3"/>
<keyword evidence="7 9" id="KW-0057">Aromatic amino acid biosynthesis</keyword>
<dbReference type="InterPro" id="IPR013785">
    <property type="entry name" value="Aldolase_TIM"/>
</dbReference>
<dbReference type="SUPFAM" id="SSF51366">
    <property type="entry name" value="Ribulose-phoshate binding barrel"/>
    <property type="match status" value="1"/>
</dbReference>
<dbReference type="Gene3D" id="3.20.20.70">
    <property type="entry name" value="Aldolase class I"/>
    <property type="match status" value="1"/>
</dbReference>
<proteinExistence type="inferred from homology"/>
<dbReference type="GO" id="GO:0000162">
    <property type="term" value="P:L-tryptophan biosynthetic process"/>
    <property type="evidence" value="ECO:0007669"/>
    <property type="project" value="UniProtKB-UniRule"/>
</dbReference>
<gene>
    <name evidence="9" type="primary">trpF</name>
    <name evidence="11" type="ORF">DFR47_102586</name>
</gene>
<reference evidence="11 12" key="1">
    <citation type="submission" date="2018-06" db="EMBL/GenBank/DDBJ databases">
        <title>Genomic Encyclopedia of Type Strains, Phase IV (KMG-IV): sequencing the most valuable type-strain genomes for metagenomic binning, comparative biology and taxonomic classification.</title>
        <authorList>
            <person name="Goeker M."/>
        </authorList>
    </citation>
    <scope>NUCLEOTIDE SEQUENCE [LARGE SCALE GENOMIC DNA]</scope>
    <source>
        <strain evidence="11 12">DSM 25619</strain>
    </source>
</reference>
<dbReference type="PANTHER" id="PTHR42894:SF1">
    <property type="entry name" value="N-(5'-PHOSPHORIBOSYL)ANTHRANILATE ISOMERASE"/>
    <property type="match status" value="1"/>
</dbReference>
<dbReference type="HAMAP" id="MF_00135">
    <property type="entry name" value="PRAI"/>
    <property type="match status" value="1"/>
</dbReference>
<dbReference type="EMBL" id="QNRH01000002">
    <property type="protein sequence ID" value="RBO97796.1"/>
    <property type="molecule type" value="Genomic_DNA"/>
</dbReference>
<dbReference type="UniPathway" id="UPA00035">
    <property type="reaction ID" value="UER00042"/>
</dbReference>
<evidence type="ECO:0000256" key="2">
    <source>
        <dbReference type="ARBA" id="ARBA00004664"/>
    </source>
</evidence>
<comment type="similarity">
    <text evidence="9">Belongs to the TrpF family.</text>
</comment>
<evidence type="ECO:0000256" key="6">
    <source>
        <dbReference type="ARBA" id="ARBA00022822"/>
    </source>
</evidence>
<evidence type="ECO:0000256" key="7">
    <source>
        <dbReference type="ARBA" id="ARBA00023141"/>
    </source>
</evidence>
<comment type="catalytic activity">
    <reaction evidence="1 9">
        <text>N-(5-phospho-beta-D-ribosyl)anthranilate = 1-(2-carboxyphenylamino)-1-deoxy-D-ribulose 5-phosphate</text>
        <dbReference type="Rhea" id="RHEA:21540"/>
        <dbReference type="ChEBI" id="CHEBI:18277"/>
        <dbReference type="ChEBI" id="CHEBI:58613"/>
        <dbReference type="EC" id="5.3.1.24"/>
    </reaction>
</comment>
<evidence type="ECO:0000256" key="5">
    <source>
        <dbReference type="ARBA" id="ARBA00022605"/>
    </source>
</evidence>
<sequence>MSSSAIEVKICGLKTPEAVETVLKNGASHIGFIFFPKSPRHVEPAQAAKLATAARGKAKIVAVTVNADDAQLDDIVAVLQPDILQLHGNETPERVSQVKQRYGLPVMKAFSIRENSDFDVVAPYQGIADRFLFDAKAPKGSELPGGNGVSFDWNLLNARQDLGNYMLSGGLNAENINVALAKTGSFAIDISSGVESEPGKKDIKLIDAFFVAVREASNTK</sequence>
<feature type="domain" description="N-(5'phosphoribosyl) anthranilate isomerase (PRAI)" evidence="10">
    <location>
        <begin position="8"/>
        <end position="210"/>
    </location>
</feature>
<keyword evidence="8 9" id="KW-0413">Isomerase</keyword>
<protein>
    <recommendedName>
        <fullName evidence="4 9">N-(5'-phosphoribosyl)anthranilate isomerase</fullName>
        <shortName evidence="9">PRAI</shortName>
        <ecNumber evidence="3 9">5.3.1.24</ecNumber>
    </recommendedName>
</protein>